<evidence type="ECO:0000313" key="1">
    <source>
        <dbReference type="EMBL" id="SVE28961.1"/>
    </source>
</evidence>
<name>A0A383C9W5_9ZZZZ</name>
<sequence>MLEAGADVADIGLTEAETRELLGG</sequence>
<protein>
    <submittedName>
        <fullName evidence="1">Uncharacterized protein</fullName>
    </submittedName>
</protein>
<dbReference type="EMBL" id="UINC01207041">
    <property type="protein sequence ID" value="SVE28961.1"/>
    <property type="molecule type" value="Genomic_DNA"/>
</dbReference>
<dbReference type="AlphaFoldDB" id="A0A383C9W5"/>
<gene>
    <name evidence="1" type="ORF">METZ01_LOCUS481815</name>
</gene>
<proteinExistence type="predicted"/>
<accession>A0A383C9W5</accession>
<organism evidence="1">
    <name type="scientific">marine metagenome</name>
    <dbReference type="NCBI Taxonomy" id="408172"/>
    <lineage>
        <taxon>unclassified sequences</taxon>
        <taxon>metagenomes</taxon>
        <taxon>ecological metagenomes</taxon>
    </lineage>
</organism>
<reference evidence="1" key="1">
    <citation type="submission" date="2018-05" db="EMBL/GenBank/DDBJ databases">
        <authorList>
            <person name="Lanie J.A."/>
            <person name="Ng W.-L."/>
            <person name="Kazmierczak K.M."/>
            <person name="Andrzejewski T.M."/>
            <person name="Davidsen T.M."/>
            <person name="Wayne K.J."/>
            <person name="Tettelin H."/>
            <person name="Glass J.I."/>
            <person name="Rusch D."/>
            <person name="Podicherti R."/>
            <person name="Tsui H.-C.T."/>
            <person name="Winkler M.E."/>
        </authorList>
    </citation>
    <scope>NUCLEOTIDE SEQUENCE</scope>
</reference>